<feature type="domain" description="Aminoacyl-tRNA synthetase class Ia" evidence="6">
    <location>
        <begin position="67"/>
        <end position="121"/>
    </location>
</feature>
<name>A0AAN8QM94_9TELE</name>
<dbReference type="EMBL" id="JAGTTL010000023">
    <property type="protein sequence ID" value="KAK6304251.1"/>
    <property type="molecule type" value="Genomic_DNA"/>
</dbReference>
<gene>
    <name evidence="7" type="ORF">J4Q44_G00248370</name>
</gene>
<dbReference type="PANTHER" id="PTHR42765:SF1">
    <property type="entry name" value="ISOLEUCINE--TRNA LIGASE, MITOCHONDRIAL"/>
    <property type="match status" value="1"/>
</dbReference>
<dbReference type="InterPro" id="IPR050081">
    <property type="entry name" value="Ile-tRNA_ligase"/>
</dbReference>
<evidence type="ECO:0000256" key="3">
    <source>
        <dbReference type="ARBA" id="ARBA00022840"/>
    </source>
</evidence>
<dbReference type="Gene3D" id="3.40.50.620">
    <property type="entry name" value="HUPs"/>
    <property type="match status" value="1"/>
</dbReference>
<protein>
    <recommendedName>
        <fullName evidence="6">Aminoacyl-tRNA synthetase class Ia domain-containing protein</fullName>
    </recommendedName>
</protein>
<dbReference type="InterPro" id="IPR014729">
    <property type="entry name" value="Rossmann-like_a/b/a_fold"/>
</dbReference>
<keyword evidence="1" id="KW-0436">Ligase</keyword>
<dbReference type="GO" id="GO:0032543">
    <property type="term" value="P:mitochondrial translation"/>
    <property type="evidence" value="ECO:0007669"/>
    <property type="project" value="TreeGrafter"/>
</dbReference>
<dbReference type="InterPro" id="IPR002300">
    <property type="entry name" value="aa-tRNA-synth_Ia"/>
</dbReference>
<keyword evidence="8" id="KW-1185">Reference proteome</keyword>
<evidence type="ECO:0000259" key="6">
    <source>
        <dbReference type="Pfam" id="PF00133"/>
    </source>
</evidence>
<dbReference type="GO" id="GO:0006428">
    <property type="term" value="P:isoleucyl-tRNA aminoacylation"/>
    <property type="evidence" value="ECO:0007669"/>
    <property type="project" value="TreeGrafter"/>
</dbReference>
<dbReference type="GO" id="GO:0004822">
    <property type="term" value="F:isoleucine-tRNA ligase activity"/>
    <property type="evidence" value="ECO:0007669"/>
    <property type="project" value="TreeGrafter"/>
</dbReference>
<evidence type="ECO:0000256" key="2">
    <source>
        <dbReference type="ARBA" id="ARBA00022741"/>
    </source>
</evidence>
<keyword evidence="5" id="KW-0030">Aminoacyl-tRNA synthetase</keyword>
<keyword evidence="4" id="KW-0648">Protein biosynthesis</keyword>
<keyword evidence="3" id="KW-0067">ATP-binding</keyword>
<evidence type="ECO:0000256" key="4">
    <source>
        <dbReference type="ARBA" id="ARBA00022917"/>
    </source>
</evidence>
<dbReference type="GO" id="GO:0005739">
    <property type="term" value="C:mitochondrion"/>
    <property type="evidence" value="ECO:0007669"/>
    <property type="project" value="TreeGrafter"/>
</dbReference>
<dbReference type="Proteomes" id="UP001356427">
    <property type="component" value="Unassembled WGS sequence"/>
</dbReference>
<dbReference type="GO" id="GO:0005524">
    <property type="term" value="F:ATP binding"/>
    <property type="evidence" value="ECO:0007669"/>
    <property type="project" value="UniProtKB-KW"/>
</dbReference>
<evidence type="ECO:0000256" key="1">
    <source>
        <dbReference type="ARBA" id="ARBA00022598"/>
    </source>
</evidence>
<evidence type="ECO:0000313" key="8">
    <source>
        <dbReference type="Proteomes" id="UP001356427"/>
    </source>
</evidence>
<dbReference type="PROSITE" id="PS00178">
    <property type="entry name" value="AA_TRNA_LIGASE_I"/>
    <property type="match status" value="1"/>
</dbReference>
<dbReference type="InterPro" id="IPR001412">
    <property type="entry name" value="aa-tRNA-synth_I_CS"/>
</dbReference>
<dbReference type="Pfam" id="PF00133">
    <property type="entry name" value="tRNA-synt_1"/>
    <property type="match status" value="1"/>
</dbReference>
<dbReference type="PANTHER" id="PTHR42765">
    <property type="entry name" value="SOLEUCYL-TRNA SYNTHETASE"/>
    <property type="match status" value="1"/>
</dbReference>
<evidence type="ECO:0000256" key="5">
    <source>
        <dbReference type="ARBA" id="ARBA00023146"/>
    </source>
</evidence>
<dbReference type="AlphaFoldDB" id="A0AAN8QM94"/>
<accession>A0AAN8QM94</accession>
<keyword evidence="2" id="KW-0547">Nucleotide-binding</keyword>
<comment type="caution">
    <text evidence="7">The sequence shown here is derived from an EMBL/GenBank/DDBJ whole genome shotgun (WGS) entry which is preliminary data.</text>
</comment>
<organism evidence="7 8">
    <name type="scientific">Coregonus suidteri</name>
    <dbReference type="NCBI Taxonomy" id="861788"/>
    <lineage>
        <taxon>Eukaryota</taxon>
        <taxon>Metazoa</taxon>
        <taxon>Chordata</taxon>
        <taxon>Craniata</taxon>
        <taxon>Vertebrata</taxon>
        <taxon>Euteleostomi</taxon>
        <taxon>Actinopterygii</taxon>
        <taxon>Neopterygii</taxon>
        <taxon>Teleostei</taxon>
        <taxon>Protacanthopterygii</taxon>
        <taxon>Salmoniformes</taxon>
        <taxon>Salmonidae</taxon>
        <taxon>Coregoninae</taxon>
        <taxon>Coregonus</taxon>
    </lineage>
</organism>
<dbReference type="SUPFAM" id="SSF52374">
    <property type="entry name" value="Nucleotidylyl transferase"/>
    <property type="match status" value="1"/>
</dbReference>
<reference evidence="7 8" key="1">
    <citation type="submission" date="2021-04" db="EMBL/GenBank/DDBJ databases">
        <authorList>
            <person name="De Guttry C."/>
            <person name="Zahm M."/>
            <person name="Klopp C."/>
            <person name="Cabau C."/>
            <person name="Louis A."/>
            <person name="Berthelot C."/>
            <person name="Parey E."/>
            <person name="Roest Crollius H."/>
            <person name="Montfort J."/>
            <person name="Robinson-Rechavi M."/>
            <person name="Bucao C."/>
            <person name="Bouchez O."/>
            <person name="Gislard M."/>
            <person name="Lluch J."/>
            <person name="Milhes M."/>
            <person name="Lampietro C."/>
            <person name="Lopez Roques C."/>
            <person name="Donnadieu C."/>
            <person name="Braasch I."/>
            <person name="Desvignes T."/>
            <person name="Postlethwait J."/>
            <person name="Bobe J."/>
            <person name="Wedekind C."/>
            <person name="Guiguen Y."/>
        </authorList>
    </citation>
    <scope>NUCLEOTIDE SEQUENCE [LARGE SCALE GENOMIC DNA]</scope>
    <source>
        <strain evidence="7">Cs_M1</strain>
        <tissue evidence="7">Blood</tissue>
    </source>
</reference>
<sequence>MLLCRISAVSQTVARWGPSAWSGALLHRALSFNTSSCQNVSSTEGTVQSAAAQGAGPECGFAELYSWQSERKAKKECCLHDGPPYANGDPHVGHALNKILKDIQNRFEMLRGKQVHYVPGWVLGVCGGGNRLSARCVPALGRDVGLG</sequence>
<proteinExistence type="predicted"/>
<evidence type="ECO:0000313" key="7">
    <source>
        <dbReference type="EMBL" id="KAK6304251.1"/>
    </source>
</evidence>